<evidence type="ECO:0000256" key="1">
    <source>
        <dbReference type="SAM" id="Phobius"/>
    </source>
</evidence>
<proteinExistence type="predicted"/>
<feature type="transmembrane region" description="Helical" evidence="1">
    <location>
        <begin position="168"/>
        <end position="191"/>
    </location>
</feature>
<dbReference type="InterPro" id="IPR050558">
    <property type="entry name" value="PTS_Sugar-Specific_Components"/>
</dbReference>
<evidence type="ECO:0008006" key="4">
    <source>
        <dbReference type="Google" id="ProtNLM"/>
    </source>
</evidence>
<dbReference type="eggNOG" id="COG1264">
    <property type="taxonomic scope" value="Bacteria"/>
</dbReference>
<keyword evidence="3" id="KW-1185">Reference proteome</keyword>
<keyword evidence="1" id="KW-0472">Membrane</keyword>
<dbReference type="GO" id="GO:0009401">
    <property type="term" value="P:phosphoenolpyruvate-dependent sugar phosphotransferase system"/>
    <property type="evidence" value="ECO:0007669"/>
    <property type="project" value="TreeGrafter"/>
</dbReference>
<protein>
    <recommendedName>
        <fullName evidence="4">PTS EIIB type-1 domain-containing protein</fullName>
    </recommendedName>
</protein>
<dbReference type="GO" id="GO:0090588">
    <property type="term" value="F:protein-phosphocysteine-N-acetylmuramate phosphotransferase system transporter activity"/>
    <property type="evidence" value="ECO:0007669"/>
    <property type="project" value="TreeGrafter"/>
</dbReference>
<keyword evidence="1" id="KW-0812">Transmembrane</keyword>
<sequence length="307" mass="34271">MHKSNIDLERLKATPNVMGVLTPSPTELQIVLGPGFVNNVTQAFGKLVNIERSEYSEGANPSSEFISAVDAAKQVKGELKQKQNYIQVFFTKFLKIFLPMIIGFIGVGILSGVAGIMQSSYGGVMDAAHAPASALSWFNALGLILNIWKNAFIIIVEWRTYEVFGGSGVLGAMTAAIYSPSFFSLVVPMFIVNNGDQTVNFLGIHINDPFNNWLTVGYRPVINDKGLFRIWILPIRKYLRDLINHNRCVMNWKRSSEIHARSFRHRGNINNYFICTIVIKCVLNCSSFGISIWSSCFILCSPIYQSI</sequence>
<keyword evidence="1" id="KW-1133">Transmembrane helix</keyword>
<dbReference type="STRING" id="838561.P344_02190"/>
<dbReference type="EMBL" id="CP006720">
    <property type="protein sequence ID" value="AHI57786.1"/>
    <property type="molecule type" value="Genomic_DNA"/>
</dbReference>
<feature type="transmembrane region" description="Helical" evidence="1">
    <location>
        <begin position="96"/>
        <end position="117"/>
    </location>
</feature>
<dbReference type="PANTHER" id="PTHR30175:SF3">
    <property type="entry name" value="PTS SYSTEM N-ACETYLMURAMIC ACID-SPECIFIC EIIBC COMPONENT"/>
    <property type="match status" value="1"/>
</dbReference>
<gene>
    <name evidence="2" type="ORF">P344_02190</name>
</gene>
<dbReference type="eggNOG" id="COG1263">
    <property type="taxonomic scope" value="Bacteria"/>
</dbReference>
<reference evidence="2 3" key="1">
    <citation type="submission" date="2013-09" db="EMBL/GenBank/DDBJ databases">
        <title>Complete genome sequence of Spiroplasma mirum suckling mouse cataract agent.</title>
        <authorList>
            <person name="Landry C.A."/>
            <person name="Bastian F.O."/>
            <person name="Thune R.L."/>
        </authorList>
    </citation>
    <scope>NUCLEOTIDE SEQUENCE [LARGE SCALE GENOMIC DNA]</scope>
    <source>
        <strain evidence="2 3">SMCA</strain>
    </source>
</reference>
<evidence type="ECO:0000313" key="2">
    <source>
        <dbReference type="EMBL" id="AHI57786.1"/>
    </source>
</evidence>
<accession>W6ALA6</accession>
<dbReference type="KEGG" id="smia:P344_02190"/>
<dbReference type="Proteomes" id="UP000019260">
    <property type="component" value="Chromosome"/>
</dbReference>
<dbReference type="PANTHER" id="PTHR30175">
    <property type="entry name" value="PHOSPHOTRANSFERASE SYSTEM TRANSPORT PROTEIN"/>
    <property type="match status" value="1"/>
</dbReference>
<dbReference type="RefSeq" id="WP_236681411.1">
    <property type="nucleotide sequence ID" value="NZ_CP002082.1"/>
</dbReference>
<feature type="transmembrane region" description="Helical" evidence="1">
    <location>
        <begin position="137"/>
        <end position="156"/>
    </location>
</feature>
<evidence type="ECO:0000313" key="3">
    <source>
        <dbReference type="Proteomes" id="UP000019260"/>
    </source>
</evidence>
<name>W6ALA6_9MOLU</name>
<organism evidence="2 3">
    <name type="scientific">Spiroplasma mirum ATCC 29335</name>
    <dbReference type="NCBI Taxonomy" id="838561"/>
    <lineage>
        <taxon>Bacteria</taxon>
        <taxon>Bacillati</taxon>
        <taxon>Mycoplasmatota</taxon>
        <taxon>Mollicutes</taxon>
        <taxon>Entomoplasmatales</taxon>
        <taxon>Spiroplasmataceae</taxon>
        <taxon>Spiroplasma</taxon>
    </lineage>
</organism>
<dbReference type="AlphaFoldDB" id="W6ALA6"/>
<dbReference type="GO" id="GO:0005886">
    <property type="term" value="C:plasma membrane"/>
    <property type="evidence" value="ECO:0007669"/>
    <property type="project" value="TreeGrafter"/>
</dbReference>
<dbReference type="PATRIC" id="fig|838561.3.peg.421"/>
<dbReference type="HOGENOM" id="CLU_905868_0_0_14"/>